<protein>
    <submittedName>
        <fullName evidence="2">Uncharacterized protein</fullName>
    </submittedName>
</protein>
<feature type="transmembrane region" description="Helical" evidence="1">
    <location>
        <begin position="12"/>
        <end position="33"/>
    </location>
</feature>
<sequence>MDTPSLLFSLQQAYYFILCISVFYVWDAILSIWEDVEIFANHSLRFYDAIYILCRLMTAGSLVSSLLLVHGHSSNCERILLTTGWLISLALIVNSSLFFLRALAVFADSKPIATLFSILWLSTLSALTIPFGISAEHEEPWQRCNVTVVEPFTSSGFAAVVMFDTIVVLAISYQVLKFNFVDIHDKKLLARACGRGLGVTSSSLLQSGLFYYLGIIWTMSFTFICILSPESWFSAYFRFVYMICSVTTQNVLVGKAFRFLKMQMSWTNPPLFPTSFSSRQLHTLRFAQMVSDDDTDDTSLPAIRIGMV</sequence>
<feature type="transmembrane region" description="Helical" evidence="1">
    <location>
        <begin position="155"/>
        <end position="176"/>
    </location>
</feature>
<dbReference type="EMBL" id="JASBNA010000004">
    <property type="protein sequence ID" value="KAK7692449.1"/>
    <property type="molecule type" value="Genomic_DNA"/>
</dbReference>
<feature type="transmembrane region" description="Helical" evidence="1">
    <location>
        <begin position="79"/>
        <end position="100"/>
    </location>
</feature>
<evidence type="ECO:0000313" key="3">
    <source>
        <dbReference type="Proteomes" id="UP001385951"/>
    </source>
</evidence>
<name>A0AAW0GMU4_9APHY</name>
<feature type="transmembrane region" description="Helical" evidence="1">
    <location>
        <begin position="45"/>
        <end position="67"/>
    </location>
</feature>
<evidence type="ECO:0000313" key="2">
    <source>
        <dbReference type="EMBL" id="KAK7692449.1"/>
    </source>
</evidence>
<feature type="transmembrane region" description="Helical" evidence="1">
    <location>
        <begin position="235"/>
        <end position="254"/>
    </location>
</feature>
<proteinExistence type="predicted"/>
<reference evidence="2 3" key="1">
    <citation type="submission" date="2022-09" db="EMBL/GenBank/DDBJ databases">
        <authorList>
            <person name="Palmer J.M."/>
        </authorList>
    </citation>
    <scope>NUCLEOTIDE SEQUENCE [LARGE SCALE GENOMIC DNA]</scope>
    <source>
        <strain evidence="2 3">DSM 7382</strain>
    </source>
</reference>
<dbReference type="Proteomes" id="UP001385951">
    <property type="component" value="Unassembled WGS sequence"/>
</dbReference>
<comment type="caution">
    <text evidence="2">The sequence shown here is derived from an EMBL/GenBank/DDBJ whole genome shotgun (WGS) entry which is preliminary data.</text>
</comment>
<accession>A0AAW0GMU4</accession>
<feature type="transmembrane region" description="Helical" evidence="1">
    <location>
        <begin position="112"/>
        <end position="135"/>
    </location>
</feature>
<gene>
    <name evidence="2" type="ORF">QCA50_004074</name>
</gene>
<keyword evidence="1" id="KW-0812">Transmembrane</keyword>
<keyword evidence="1" id="KW-1133">Transmembrane helix</keyword>
<keyword evidence="3" id="KW-1185">Reference proteome</keyword>
<organism evidence="2 3">
    <name type="scientific">Cerrena zonata</name>
    <dbReference type="NCBI Taxonomy" id="2478898"/>
    <lineage>
        <taxon>Eukaryota</taxon>
        <taxon>Fungi</taxon>
        <taxon>Dikarya</taxon>
        <taxon>Basidiomycota</taxon>
        <taxon>Agaricomycotina</taxon>
        <taxon>Agaricomycetes</taxon>
        <taxon>Polyporales</taxon>
        <taxon>Cerrenaceae</taxon>
        <taxon>Cerrena</taxon>
    </lineage>
</organism>
<keyword evidence="1" id="KW-0472">Membrane</keyword>
<evidence type="ECO:0000256" key="1">
    <source>
        <dbReference type="SAM" id="Phobius"/>
    </source>
</evidence>
<dbReference type="AlphaFoldDB" id="A0AAW0GMU4"/>